<feature type="transmembrane region" description="Helical" evidence="6">
    <location>
        <begin position="269"/>
        <end position="291"/>
    </location>
</feature>
<dbReference type="Pfam" id="PF02118">
    <property type="entry name" value="Srg"/>
    <property type="match status" value="1"/>
</dbReference>
<proteinExistence type="inferred from homology"/>
<name>A0A914H6A7_GLORO</name>
<evidence type="ECO:0000313" key="7">
    <source>
        <dbReference type="Proteomes" id="UP000887572"/>
    </source>
</evidence>
<reference evidence="8" key="1">
    <citation type="submission" date="2022-11" db="UniProtKB">
        <authorList>
            <consortium name="WormBaseParasite"/>
        </authorList>
    </citation>
    <scope>IDENTIFICATION</scope>
</reference>
<feature type="transmembrane region" description="Helical" evidence="6">
    <location>
        <begin position="132"/>
        <end position="152"/>
    </location>
</feature>
<comment type="similarity">
    <text evidence="2 6">Belongs to the nematode receptor-like protein srg family.</text>
</comment>
<dbReference type="GO" id="GO:0016020">
    <property type="term" value="C:membrane"/>
    <property type="evidence" value="ECO:0007669"/>
    <property type="project" value="UniProtKB-SubCell"/>
</dbReference>
<evidence type="ECO:0000256" key="6">
    <source>
        <dbReference type="RuleBase" id="RU280813"/>
    </source>
</evidence>
<dbReference type="SUPFAM" id="SSF81321">
    <property type="entry name" value="Family A G protein-coupled receptor-like"/>
    <property type="match status" value="1"/>
</dbReference>
<feature type="transmembrane region" description="Helical" evidence="6">
    <location>
        <begin position="190"/>
        <end position="211"/>
    </location>
</feature>
<dbReference type="PANTHER" id="PTHR31552:SF8">
    <property type="entry name" value="SERPENTINE RECEPTOR CLASS GAMMA"/>
    <property type="match status" value="1"/>
</dbReference>
<feature type="transmembrane region" description="Helical" evidence="6">
    <location>
        <begin position="87"/>
        <end position="112"/>
    </location>
</feature>
<dbReference type="PRINTS" id="PR00698">
    <property type="entry name" value="TMPROTEINSRG"/>
</dbReference>
<keyword evidence="5 6" id="KW-0472">Membrane</keyword>
<feature type="transmembrane region" description="Helical" evidence="6">
    <location>
        <begin position="58"/>
        <end position="81"/>
    </location>
</feature>
<dbReference type="Gene3D" id="1.20.1070.10">
    <property type="entry name" value="Rhodopsin 7-helix transmembrane proteins"/>
    <property type="match status" value="1"/>
</dbReference>
<feature type="transmembrane region" description="Helical" evidence="6">
    <location>
        <begin position="232"/>
        <end position="257"/>
    </location>
</feature>
<dbReference type="AlphaFoldDB" id="A0A914H6A7"/>
<protein>
    <recommendedName>
        <fullName evidence="6">Serpentine receptor class gamma</fullName>
    </recommendedName>
</protein>
<keyword evidence="3 6" id="KW-0812">Transmembrane</keyword>
<dbReference type="WBParaSite" id="Gr19_v10_g13627.t2">
    <property type="protein sequence ID" value="Gr19_v10_g13627.t2"/>
    <property type="gene ID" value="Gr19_v10_g13627"/>
</dbReference>
<feature type="transmembrane region" description="Helical" evidence="6">
    <location>
        <begin position="14"/>
        <end position="37"/>
    </location>
</feature>
<dbReference type="Proteomes" id="UP000887572">
    <property type="component" value="Unplaced"/>
</dbReference>
<keyword evidence="4 6" id="KW-1133">Transmembrane helix</keyword>
<evidence type="ECO:0000256" key="4">
    <source>
        <dbReference type="ARBA" id="ARBA00022989"/>
    </source>
</evidence>
<evidence type="ECO:0000256" key="2">
    <source>
        <dbReference type="ARBA" id="ARBA00005692"/>
    </source>
</evidence>
<comment type="subcellular location">
    <subcellularLocation>
        <location evidence="1">Membrane</location>
        <topology evidence="1">Multi-pass membrane protein</topology>
    </subcellularLocation>
</comment>
<dbReference type="GO" id="GO:0004888">
    <property type="term" value="F:transmembrane signaling receptor activity"/>
    <property type="evidence" value="ECO:0007669"/>
    <property type="project" value="InterPro"/>
</dbReference>
<evidence type="ECO:0000256" key="5">
    <source>
        <dbReference type="ARBA" id="ARBA00023136"/>
    </source>
</evidence>
<dbReference type="GO" id="GO:0007606">
    <property type="term" value="P:sensory perception of chemical stimulus"/>
    <property type="evidence" value="ECO:0007669"/>
    <property type="project" value="UniProtKB-UniRule"/>
</dbReference>
<keyword evidence="7" id="KW-1185">Reference proteome</keyword>
<evidence type="ECO:0000256" key="3">
    <source>
        <dbReference type="ARBA" id="ARBA00022692"/>
    </source>
</evidence>
<dbReference type="PANTHER" id="PTHR31552">
    <property type="entry name" value="SERPENTINE RECEPTOR CLASS GAMMA"/>
    <property type="match status" value="1"/>
</dbReference>
<dbReference type="InterPro" id="IPR000609">
    <property type="entry name" value="7TM_GPCR_serpentine_rcpt_Srg"/>
</dbReference>
<evidence type="ECO:0000313" key="8">
    <source>
        <dbReference type="WBParaSite" id="Gr19_v10_g13627.t2"/>
    </source>
</evidence>
<organism evidence="7 8">
    <name type="scientific">Globodera rostochiensis</name>
    <name type="common">Golden nematode worm</name>
    <name type="synonym">Heterodera rostochiensis</name>
    <dbReference type="NCBI Taxonomy" id="31243"/>
    <lineage>
        <taxon>Eukaryota</taxon>
        <taxon>Metazoa</taxon>
        <taxon>Ecdysozoa</taxon>
        <taxon>Nematoda</taxon>
        <taxon>Chromadorea</taxon>
        <taxon>Rhabditida</taxon>
        <taxon>Tylenchina</taxon>
        <taxon>Tylenchomorpha</taxon>
        <taxon>Tylenchoidea</taxon>
        <taxon>Heteroderidae</taxon>
        <taxon>Heteroderinae</taxon>
        <taxon>Globodera</taxon>
    </lineage>
</organism>
<evidence type="ECO:0000256" key="1">
    <source>
        <dbReference type="ARBA" id="ARBA00004141"/>
    </source>
</evidence>
<accession>A0A914H6A7</accession>
<sequence>MGILEWSISARDPLIYFAMCLSIPSMALYIAEIVTILRHKQFHNSFYSLFIIRAIPDLLYVLDSFYGYRLPILFGSVLYPVYSLLPNWMICLVFFLTGYTFQANNLATAFILLNRLTAITLPLMHERLWRKFLPLVAIVVFCVPICSNWVMFKSEGILQKENPNNSADQSLLLYEAGDAPFLNYLNYMDAASSVIFMSVCFLINIVALTAYKRHKNKCALNPDSSDQLERKLFIYALATFSGHALIACLFIGTYIATNSQNMPMAMAMYAHYPWVMDTGSVVLSSWLLLWAGDSFRQQLMKDYRIARIRCDTRATNNRVDSNISDSIAPSQLARSQPLLNKSYEYHQVDLRQENAYTNFMCLSPSTFKVFVAQFVKIKHIEFEQKGCVKMYKDATKEDWTNSEDNAFYGPYVVSTEFVRTLLNLGKLRLSSVRVYAAAPETDGQVQPNVYKFPVQSFAKLFLNEELSDEEALKVLFKLDKLQIVGVDELGPNFETFLNLNAKEVEVVDKWKF</sequence>